<evidence type="ECO:0000313" key="1">
    <source>
        <dbReference type="EMBL" id="KAK7072416.1"/>
    </source>
</evidence>
<sequence>MMKVVLLFQFPLLRPSGYRLFQRLKRLKHLEKELKLKDKSQKGAYAPSVMLATLSGPIGKTFASKEPDEGLDPFSSKFSSVPKDSQKAYGIKESKEDYVHGKWCYDTPGTVQPDQMINLLTHEELMKVLPRELIQPCTYSMKTGLTLFVGGLARLDLLYSCRAV</sequence>
<dbReference type="InterPro" id="IPR052807">
    <property type="entry name" value="Mito_transl_resp_regulator"/>
</dbReference>
<dbReference type="PANTHER" id="PTHR46406:SF1">
    <property type="entry name" value="NITRIC OXIDE-ASSOCIATED PROTEIN 1"/>
    <property type="match status" value="1"/>
</dbReference>
<dbReference type="EMBL" id="JAXCGZ010013503">
    <property type="protein sequence ID" value="KAK7072416.1"/>
    <property type="molecule type" value="Genomic_DNA"/>
</dbReference>
<proteinExistence type="predicted"/>
<accession>A0AAN8WXS3</accession>
<gene>
    <name evidence="1" type="primary">NOA1_3</name>
    <name evidence="1" type="ORF">SK128_011651</name>
</gene>
<comment type="caution">
    <text evidence="1">The sequence shown here is derived from an EMBL/GenBank/DDBJ whole genome shotgun (WGS) entry which is preliminary data.</text>
</comment>
<reference evidence="1 2" key="1">
    <citation type="submission" date="2023-11" db="EMBL/GenBank/DDBJ databases">
        <title>Halocaridina rubra genome assembly.</title>
        <authorList>
            <person name="Smith C."/>
        </authorList>
    </citation>
    <scope>NUCLEOTIDE SEQUENCE [LARGE SCALE GENOMIC DNA]</scope>
    <source>
        <strain evidence="1">EP-1</strain>
        <tissue evidence="1">Whole</tissue>
    </source>
</reference>
<dbReference type="AlphaFoldDB" id="A0AAN8WXS3"/>
<protein>
    <submittedName>
        <fullName evidence="1">Nitric oxide associated protein 1</fullName>
    </submittedName>
</protein>
<name>A0AAN8WXS3_HALRR</name>
<dbReference type="Proteomes" id="UP001381693">
    <property type="component" value="Unassembled WGS sequence"/>
</dbReference>
<keyword evidence="2" id="KW-1185">Reference proteome</keyword>
<dbReference type="PANTHER" id="PTHR46406">
    <property type="entry name" value="NITRIC OXIDE-ASSOCIATED PROTEIN 1"/>
    <property type="match status" value="1"/>
</dbReference>
<organism evidence="1 2">
    <name type="scientific">Halocaridina rubra</name>
    <name type="common">Hawaiian red shrimp</name>
    <dbReference type="NCBI Taxonomy" id="373956"/>
    <lineage>
        <taxon>Eukaryota</taxon>
        <taxon>Metazoa</taxon>
        <taxon>Ecdysozoa</taxon>
        <taxon>Arthropoda</taxon>
        <taxon>Crustacea</taxon>
        <taxon>Multicrustacea</taxon>
        <taxon>Malacostraca</taxon>
        <taxon>Eumalacostraca</taxon>
        <taxon>Eucarida</taxon>
        <taxon>Decapoda</taxon>
        <taxon>Pleocyemata</taxon>
        <taxon>Caridea</taxon>
        <taxon>Atyoidea</taxon>
        <taxon>Atyidae</taxon>
        <taxon>Halocaridina</taxon>
    </lineage>
</organism>
<feature type="non-terminal residue" evidence="1">
    <location>
        <position position="164"/>
    </location>
</feature>
<evidence type="ECO:0000313" key="2">
    <source>
        <dbReference type="Proteomes" id="UP001381693"/>
    </source>
</evidence>